<gene>
    <name evidence="3" type="ORF">A9K58_13040</name>
</gene>
<proteinExistence type="predicted"/>
<protein>
    <recommendedName>
        <fullName evidence="5">Secreted protein</fullName>
    </recommendedName>
</protein>
<keyword evidence="2" id="KW-0732">Signal</keyword>
<dbReference type="Proteomes" id="UP000092256">
    <property type="component" value="Unassembled WGS sequence"/>
</dbReference>
<dbReference type="OrthoDB" id="5988501at2"/>
<reference evidence="3 4" key="1">
    <citation type="submission" date="2016-05" db="EMBL/GenBank/DDBJ databases">
        <title>Draft Genome Sequences of Stenotrophomonas maltophilia Strains Sm32COP, Sm41DVV, Sm46PAILV, SmF3, SmF22, SmSOFb1 and SmCVFa1, Isolated from Different Manures, in France.</title>
        <authorList>
            <person name="Nazaret S."/>
            <person name="Bodilis J."/>
        </authorList>
    </citation>
    <scope>NUCLEOTIDE SEQUENCE [LARGE SCALE GENOMIC DNA]</scope>
    <source>
        <strain evidence="3 4">Sm46PAILV</strain>
    </source>
</reference>
<feature type="signal peptide" evidence="2">
    <location>
        <begin position="1"/>
        <end position="21"/>
    </location>
</feature>
<evidence type="ECO:0000313" key="3">
    <source>
        <dbReference type="EMBL" id="OBU66053.1"/>
    </source>
</evidence>
<dbReference type="AlphaFoldDB" id="A0A1A6XSZ5"/>
<sequence>MRRYAHCLILLTMPFAASATAALDDSRGACVSSTVDAASQRVPTATAPAAAARPAPVRPAASGATSTGGGGSDDDVLQRIRAPKWHSYLPGMFR</sequence>
<name>A0A1A6XSZ5_STEMA</name>
<evidence type="ECO:0000313" key="4">
    <source>
        <dbReference type="Proteomes" id="UP000092256"/>
    </source>
</evidence>
<evidence type="ECO:0000256" key="2">
    <source>
        <dbReference type="SAM" id="SignalP"/>
    </source>
</evidence>
<feature type="compositionally biased region" description="Low complexity" evidence="1">
    <location>
        <begin position="42"/>
        <end position="65"/>
    </location>
</feature>
<evidence type="ECO:0000256" key="1">
    <source>
        <dbReference type="SAM" id="MobiDB-lite"/>
    </source>
</evidence>
<organism evidence="3 4">
    <name type="scientific">Stenotrophomonas maltophilia</name>
    <name type="common">Pseudomonas maltophilia</name>
    <name type="synonym">Xanthomonas maltophilia</name>
    <dbReference type="NCBI Taxonomy" id="40324"/>
    <lineage>
        <taxon>Bacteria</taxon>
        <taxon>Pseudomonadati</taxon>
        <taxon>Pseudomonadota</taxon>
        <taxon>Gammaproteobacteria</taxon>
        <taxon>Lysobacterales</taxon>
        <taxon>Lysobacteraceae</taxon>
        <taxon>Stenotrophomonas</taxon>
        <taxon>Stenotrophomonas maltophilia group</taxon>
    </lineage>
</organism>
<feature type="chain" id="PRO_5008353491" description="Secreted protein" evidence="2">
    <location>
        <begin position="22"/>
        <end position="94"/>
    </location>
</feature>
<dbReference type="EMBL" id="LYVJ01000009">
    <property type="protein sequence ID" value="OBU66053.1"/>
    <property type="molecule type" value="Genomic_DNA"/>
</dbReference>
<feature type="region of interest" description="Disordered" evidence="1">
    <location>
        <begin position="41"/>
        <end position="76"/>
    </location>
</feature>
<dbReference type="RefSeq" id="WP_065199724.1">
    <property type="nucleotide sequence ID" value="NZ_LYVJ01000009.1"/>
</dbReference>
<evidence type="ECO:0008006" key="5">
    <source>
        <dbReference type="Google" id="ProtNLM"/>
    </source>
</evidence>
<comment type="caution">
    <text evidence="3">The sequence shown here is derived from an EMBL/GenBank/DDBJ whole genome shotgun (WGS) entry which is preliminary data.</text>
</comment>
<accession>A0A1A6XSZ5</accession>